<gene>
    <name evidence="16" type="primary">LOC108251956</name>
</gene>
<comment type="similarity">
    <text evidence="9">Belongs to the BCD1 family.</text>
</comment>
<dbReference type="Gene3D" id="3.30.60.190">
    <property type="match status" value="1"/>
</dbReference>
<evidence type="ECO:0000256" key="6">
    <source>
        <dbReference type="ARBA" id="ARBA00022833"/>
    </source>
</evidence>
<dbReference type="GO" id="GO:0000492">
    <property type="term" value="P:box C/D snoRNP assembly"/>
    <property type="evidence" value="ECO:0007669"/>
    <property type="project" value="TreeGrafter"/>
</dbReference>
<evidence type="ECO:0000256" key="13">
    <source>
        <dbReference type="PROSITE-ProRule" id="PRU00453"/>
    </source>
</evidence>
<reference evidence="16" key="1">
    <citation type="submission" date="2025-08" db="UniProtKB">
        <authorList>
            <consortium name="RefSeq"/>
        </authorList>
    </citation>
    <scope>IDENTIFICATION</scope>
</reference>
<evidence type="ECO:0000256" key="5">
    <source>
        <dbReference type="ARBA" id="ARBA00022771"/>
    </source>
</evidence>
<dbReference type="GeneID" id="108251956"/>
<name>A0A1S4E766_DIACI</name>
<dbReference type="PROSITE" id="PS51083">
    <property type="entry name" value="ZF_HIT"/>
    <property type="match status" value="1"/>
</dbReference>
<evidence type="ECO:0000256" key="10">
    <source>
        <dbReference type="ARBA" id="ARBA00061949"/>
    </source>
</evidence>
<keyword evidence="3" id="KW-0597">Phosphoprotein</keyword>
<dbReference type="PANTHER" id="PTHR13483">
    <property type="entry name" value="BOX C_D SNORNA PROTEIN 1-RELATED"/>
    <property type="match status" value="1"/>
</dbReference>
<dbReference type="AlphaFoldDB" id="A0A1S4E766"/>
<sequence>MDCTTEQNLPPEVEKKVSRLGDCEVCAIEPAKYTCPKCELKTCCLNCVNIHKRELECDGIRNKVKFIPLQKFSNLELQNDFNLLEEVSNSLFKYKRDPVKNSVSMYNKLPHPLHILRKYAYMRKTQVKFLPKLFTQHKINTSCVYKNNLYWRVEWVFVSGNLKHVDEKLIDSTRLCIPLTAHLDQPDLAFYKAAGINRLLILMKVERSSKFYILDHTLSIAENLKNKCIIEFPIFYVIFNYEKDMFDIEYTDVGEAKDPRIQSHSQIENGPKEKLDHVKQTEGEDVHYDCFENEESIDVSSEDTSEIIVEPRTITDDSEYSSISYEYDY</sequence>
<organism evidence="15 16">
    <name type="scientific">Diaphorina citri</name>
    <name type="common">Asian citrus psyllid</name>
    <dbReference type="NCBI Taxonomy" id="121845"/>
    <lineage>
        <taxon>Eukaryota</taxon>
        <taxon>Metazoa</taxon>
        <taxon>Ecdysozoa</taxon>
        <taxon>Arthropoda</taxon>
        <taxon>Hexapoda</taxon>
        <taxon>Insecta</taxon>
        <taxon>Pterygota</taxon>
        <taxon>Neoptera</taxon>
        <taxon>Paraneoptera</taxon>
        <taxon>Hemiptera</taxon>
        <taxon>Sternorrhyncha</taxon>
        <taxon>Psylloidea</taxon>
        <taxon>Psyllidae</taxon>
        <taxon>Diaphorininae</taxon>
        <taxon>Diaphorina</taxon>
    </lineage>
</organism>
<keyword evidence="5 13" id="KW-0863">Zinc-finger</keyword>
<accession>A0A1S4E766</accession>
<evidence type="ECO:0000313" key="15">
    <source>
        <dbReference type="Proteomes" id="UP000079169"/>
    </source>
</evidence>
<keyword evidence="4" id="KW-0479">Metal-binding</keyword>
<dbReference type="CDD" id="cd23023">
    <property type="entry name" value="zf-HIT_BCD1"/>
    <property type="match status" value="1"/>
</dbReference>
<evidence type="ECO:0000313" key="16">
    <source>
        <dbReference type="RefSeq" id="XP_017298045.1"/>
    </source>
</evidence>
<evidence type="ECO:0000259" key="14">
    <source>
        <dbReference type="PROSITE" id="PS51083"/>
    </source>
</evidence>
<evidence type="ECO:0000256" key="3">
    <source>
        <dbReference type="ARBA" id="ARBA00022553"/>
    </source>
</evidence>
<dbReference type="InterPro" id="IPR051639">
    <property type="entry name" value="BCD1"/>
</dbReference>
<dbReference type="FunFam" id="3.30.60.190:FF:000001">
    <property type="entry name" value="box C/D snoRNA protein 1"/>
    <property type="match status" value="1"/>
</dbReference>
<dbReference type="GO" id="GO:0048254">
    <property type="term" value="P:snoRNA localization"/>
    <property type="evidence" value="ECO:0007669"/>
    <property type="project" value="TreeGrafter"/>
</dbReference>
<keyword evidence="15" id="KW-1185">Reference proteome</keyword>
<dbReference type="RefSeq" id="XP_017298045.1">
    <property type="nucleotide sequence ID" value="XM_017442556.2"/>
</dbReference>
<dbReference type="PANTHER" id="PTHR13483:SF3">
    <property type="entry name" value="BOX C_D SNORNA PROTEIN 1"/>
    <property type="match status" value="1"/>
</dbReference>
<comment type="function">
    <text evidence="8">Required for box C/D snoRNAs accumulation involved in snoRNA processing, snoRNA transport to the nucleolus and ribosome biogenesis.</text>
</comment>
<dbReference type="InterPro" id="IPR007529">
    <property type="entry name" value="Znf_HIT"/>
</dbReference>
<dbReference type="Pfam" id="PF25790">
    <property type="entry name" value="BCD1"/>
    <property type="match status" value="1"/>
</dbReference>
<evidence type="ECO:0000256" key="12">
    <source>
        <dbReference type="ARBA" id="ARBA00077531"/>
    </source>
</evidence>
<protein>
    <recommendedName>
        <fullName evidence="11">Box C/D snoRNA protein 1</fullName>
    </recommendedName>
    <alternativeName>
        <fullName evidence="12">Zinc finger HIT domain-containing protein 6</fullName>
    </alternativeName>
</protein>
<dbReference type="Pfam" id="PF04438">
    <property type="entry name" value="zf-HIT"/>
    <property type="match status" value="1"/>
</dbReference>
<dbReference type="Proteomes" id="UP000079169">
    <property type="component" value="Unplaced"/>
</dbReference>
<evidence type="ECO:0000256" key="2">
    <source>
        <dbReference type="ARBA" id="ARBA00022517"/>
    </source>
</evidence>
<feature type="domain" description="HIT-type" evidence="14">
    <location>
        <begin position="23"/>
        <end position="57"/>
    </location>
</feature>
<evidence type="ECO:0000256" key="7">
    <source>
        <dbReference type="ARBA" id="ARBA00022843"/>
    </source>
</evidence>
<evidence type="ECO:0000256" key="9">
    <source>
        <dbReference type="ARBA" id="ARBA00049654"/>
    </source>
</evidence>
<dbReference type="PaxDb" id="121845-A0A1S4E766"/>
<keyword evidence="1" id="KW-1017">Isopeptide bond</keyword>
<evidence type="ECO:0000256" key="4">
    <source>
        <dbReference type="ARBA" id="ARBA00022723"/>
    </source>
</evidence>
<dbReference type="GO" id="GO:0000463">
    <property type="term" value="P:maturation of LSU-rRNA from tricistronic rRNA transcript (SSU-rRNA, 5.8S rRNA, LSU-rRNA)"/>
    <property type="evidence" value="ECO:0007669"/>
    <property type="project" value="TreeGrafter"/>
</dbReference>
<keyword evidence="2" id="KW-0690">Ribosome biogenesis</keyword>
<dbReference type="STRING" id="121845.A0A1S4E766"/>
<comment type="subunit">
    <text evidence="10">Interacts with FBL, SNU13, NOP58, NUFIP1, RUVBL1, RUVBL2 and TAF9. Interacts (via HIT-type zinc finger) with the RUVBL1/RUVBL2 complex in the presence of ADP.</text>
</comment>
<dbReference type="SUPFAM" id="SSF144232">
    <property type="entry name" value="HIT/MYND zinc finger-like"/>
    <property type="match status" value="1"/>
</dbReference>
<evidence type="ECO:0000256" key="11">
    <source>
        <dbReference type="ARBA" id="ARBA00068630"/>
    </source>
</evidence>
<keyword evidence="6" id="KW-0862">Zinc</keyword>
<evidence type="ECO:0000256" key="8">
    <source>
        <dbReference type="ARBA" id="ARBA00049598"/>
    </source>
</evidence>
<keyword evidence="7" id="KW-0832">Ubl conjugation</keyword>
<dbReference type="KEGG" id="dci:108251956"/>
<dbReference type="InterPro" id="IPR057721">
    <property type="entry name" value="BCD1_alpha/beta"/>
</dbReference>
<dbReference type="GO" id="GO:0070761">
    <property type="term" value="C:pre-snoRNP complex"/>
    <property type="evidence" value="ECO:0007669"/>
    <property type="project" value="TreeGrafter"/>
</dbReference>
<proteinExistence type="inferred from homology"/>
<dbReference type="GO" id="GO:0008270">
    <property type="term" value="F:zinc ion binding"/>
    <property type="evidence" value="ECO:0007669"/>
    <property type="project" value="UniProtKB-UniRule"/>
</dbReference>
<dbReference type="GO" id="GO:0005634">
    <property type="term" value="C:nucleus"/>
    <property type="evidence" value="ECO:0007669"/>
    <property type="project" value="TreeGrafter"/>
</dbReference>
<evidence type="ECO:0000256" key="1">
    <source>
        <dbReference type="ARBA" id="ARBA00022499"/>
    </source>
</evidence>
<dbReference type="OMA" id="YWRVEWL"/>